<evidence type="ECO:0000313" key="1">
    <source>
        <dbReference type="EMBL" id="ACN16475.1"/>
    </source>
</evidence>
<name>C0QMF8_DESAH</name>
<dbReference type="KEGG" id="dat:HRM2_34000"/>
<dbReference type="eggNOG" id="ENOG5032V3M">
    <property type="taxonomic scope" value="Bacteria"/>
</dbReference>
<accession>C0QMF8</accession>
<dbReference type="OrthoDB" id="5419679at2"/>
<dbReference type="RefSeq" id="WP_015905236.1">
    <property type="nucleotide sequence ID" value="NC_012108.1"/>
</dbReference>
<dbReference type="Proteomes" id="UP000000442">
    <property type="component" value="Chromosome"/>
</dbReference>
<keyword evidence="2" id="KW-1185">Reference proteome</keyword>
<organism evidence="1 2">
    <name type="scientific">Desulforapulum autotrophicum (strain ATCC 43914 / DSM 3382 / VKM B-1955 / HRM2)</name>
    <name type="common">Desulfobacterium autotrophicum</name>
    <dbReference type="NCBI Taxonomy" id="177437"/>
    <lineage>
        <taxon>Bacteria</taxon>
        <taxon>Pseudomonadati</taxon>
        <taxon>Thermodesulfobacteriota</taxon>
        <taxon>Desulfobacteria</taxon>
        <taxon>Desulfobacterales</taxon>
        <taxon>Desulfobacteraceae</taxon>
        <taxon>Desulforapulum</taxon>
    </lineage>
</organism>
<protein>
    <submittedName>
        <fullName evidence="1">Permease of the major facilitator superfamily</fullName>
    </submittedName>
</protein>
<gene>
    <name evidence="1" type="ordered locus">HRM2_34000</name>
</gene>
<dbReference type="EMBL" id="CP001087">
    <property type="protein sequence ID" value="ACN16475.1"/>
    <property type="molecule type" value="Genomic_DNA"/>
</dbReference>
<proteinExistence type="predicted"/>
<dbReference type="HOGENOM" id="CLU_1632703_0_0_7"/>
<dbReference type="STRING" id="177437.HRM2_34000"/>
<evidence type="ECO:0000313" key="2">
    <source>
        <dbReference type="Proteomes" id="UP000000442"/>
    </source>
</evidence>
<sequence>MTSDIKQIIIPRDKAVFWMDKNGVWHNEHGRFEHPKLIAYFNASIRKDDMGYHVYQLTDEFEEKVYFRHEDTALFVVDINVSKGSLVLNNGTKMTLCPEQLYTANDALYLETGEHTIKFTDRALVKLSKFMDEREGQLSLTLNDKTWPIVEKPCSQGEKCDS</sequence>
<reference evidence="1 2" key="1">
    <citation type="journal article" date="2009" name="Environ. Microbiol.">
        <title>Genome sequence of Desulfobacterium autotrophicum HRM2, a marine sulfate reducer oxidizing organic carbon completely to carbon dioxide.</title>
        <authorList>
            <person name="Strittmatter A.W."/>
            <person name="Liesegang H."/>
            <person name="Rabus R."/>
            <person name="Decker I."/>
            <person name="Amann J."/>
            <person name="Andres S."/>
            <person name="Henne A."/>
            <person name="Fricke W.F."/>
            <person name="Martinez-Arias R."/>
            <person name="Bartels D."/>
            <person name="Goesmann A."/>
            <person name="Krause L."/>
            <person name="Puehler A."/>
            <person name="Klenk H.P."/>
            <person name="Richter M."/>
            <person name="Schuler M."/>
            <person name="Gloeckner F.O."/>
            <person name="Meyerdierks A."/>
            <person name="Gottschalk G."/>
            <person name="Amann R."/>
        </authorList>
    </citation>
    <scope>NUCLEOTIDE SEQUENCE [LARGE SCALE GENOMIC DNA]</scope>
    <source>
        <strain evidence="2">ATCC 43914 / DSM 3382 / HRM2</strain>
    </source>
</reference>
<dbReference type="AlphaFoldDB" id="C0QMF8"/>